<protein>
    <recommendedName>
        <fullName evidence="6">Sister chromatid cohesion protein</fullName>
    </recommendedName>
</protein>
<comment type="similarity">
    <text evidence="2 6">Belongs to the SCC2/Nipped-B family.</text>
</comment>
<evidence type="ECO:0000313" key="10">
    <source>
        <dbReference type="Proteomes" id="UP000503462"/>
    </source>
</evidence>
<evidence type="ECO:0000313" key="9">
    <source>
        <dbReference type="EMBL" id="QIW98984.1"/>
    </source>
</evidence>
<feature type="compositionally biased region" description="Low complexity" evidence="7">
    <location>
        <begin position="188"/>
        <end position="199"/>
    </location>
</feature>
<dbReference type="InterPro" id="IPR024986">
    <property type="entry name" value="Nipped-B_C"/>
</dbReference>
<evidence type="ECO:0000256" key="4">
    <source>
        <dbReference type="ARBA" id="ARBA00023242"/>
    </source>
</evidence>
<comment type="subcellular location">
    <subcellularLocation>
        <location evidence="1 6">Nucleus</location>
    </subcellularLocation>
</comment>
<evidence type="ECO:0000256" key="2">
    <source>
        <dbReference type="ARBA" id="ARBA00009252"/>
    </source>
</evidence>
<keyword evidence="5 6" id="KW-0131">Cell cycle</keyword>
<dbReference type="InterPro" id="IPR016024">
    <property type="entry name" value="ARM-type_fold"/>
</dbReference>
<dbReference type="Gene3D" id="1.25.10.10">
    <property type="entry name" value="Leucine-rich Repeat Variant"/>
    <property type="match status" value="1"/>
</dbReference>
<dbReference type="GO" id="GO:0010468">
    <property type="term" value="P:regulation of gene expression"/>
    <property type="evidence" value="ECO:0007669"/>
    <property type="project" value="InterPro"/>
</dbReference>
<evidence type="ECO:0000256" key="7">
    <source>
        <dbReference type="SAM" id="MobiDB-lite"/>
    </source>
</evidence>
<evidence type="ECO:0000259" key="8">
    <source>
        <dbReference type="Pfam" id="PF12830"/>
    </source>
</evidence>
<dbReference type="GO" id="GO:0071169">
    <property type="term" value="P:establishment of protein localization to chromatin"/>
    <property type="evidence" value="ECO:0007669"/>
    <property type="project" value="TreeGrafter"/>
</dbReference>
<gene>
    <name evidence="9" type="ORF">AMS68_004502</name>
</gene>
<organism evidence="9 10">
    <name type="scientific">Peltaster fructicola</name>
    <dbReference type="NCBI Taxonomy" id="286661"/>
    <lineage>
        <taxon>Eukaryota</taxon>
        <taxon>Fungi</taxon>
        <taxon>Dikarya</taxon>
        <taxon>Ascomycota</taxon>
        <taxon>Pezizomycotina</taxon>
        <taxon>Dothideomycetes</taxon>
        <taxon>Dothideomycetes incertae sedis</taxon>
        <taxon>Peltaster</taxon>
    </lineage>
</organism>
<dbReference type="GO" id="GO:0140588">
    <property type="term" value="P:chromatin looping"/>
    <property type="evidence" value="ECO:0007669"/>
    <property type="project" value="InterPro"/>
</dbReference>
<evidence type="ECO:0000256" key="6">
    <source>
        <dbReference type="RuleBase" id="RU364107"/>
    </source>
</evidence>
<dbReference type="PANTHER" id="PTHR21704:SF18">
    <property type="entry name" value="NIPPED-B-LIKE PROTEIN"/>
    <property type="match status" value="1"/>
</dbReference>
<dbReference type="PANTHER" id="PTHR21704">
    <property type="entry name" value="NIPPED-B-LIKE PROTEIN DELANGIN SCC2-RELATED"/>
    <property type="match status" value="1"/>
</dbReference>
<dbReference type="CDD" id="cd23958">
    <property type="entry name" value="SCC2"/>
    <property type="match status" value="1"/>
</dbReference>
<evidence type="ECO:0000256" key="3">
    <source>
        <dbReference type="ARBA" id="ARBA00022737"/>
    </source>
</evidence>
<evidence type="ECO:0000256" key="5">
    <source>
        <dbReference type="ARBA" id="ARBA00023306"/>
    </source>
</evidence>
<feature type="compositionally biased region" description="Acidic residues" evidence="7">
    <location>
        <begin position="1705"/>
        <end position="1719"/>
    </location>
</feature>
<dbReference type="InterPro" id="IPR026003">
    <property type="entry name" value="Cohesin_HEAT"/>
</dbReference>
<keyword evidence="3 6" id="KW-0677">Repeat</keyword>
<keyword evidence="4 6" id="KW-0539">Nucleus</keyword>
<name>A0A6H0XWF2_9PEZI</name>
<dbReference type="GO" id="GO:0034087">
    <property type="term" value="P:establishment of mitotic sister chromatid cohesion"/>
    <property type="evidence" value="ECO:0007669"/>
    <property type="project" value="TreeGrafter"/>
</dbReference>
<feature type="compositionally biased region" description="Acidic residues" evidence="7">
    <location>
        <begin position="1767"/>
        <end position="1777"/>
    </location>
</feature>
<dbReference type="InterPro" id="IPR033031">
    <property type="entry name" value="Scc2/Nipped-B"/>
</dbReference>
<dbReference type="Proteomes" id="UP000503462">
    <property type="component" value="Chromosome 3"/>
</dbReference>
<dbReference type="InterPro" id="IPR011989">
    <property type="entry name" value="ARM-like"/>
</dbReference>
<dbReference type="Pfam" id="PF12830">
    <property type="entry name" value="Nipped-B_C"/>
    <property type="match status" value="1"/>
</dbReference>
<feature type="region of interest" description="Disordered" evidence="7">
    <location>
        <begin position="1705"/>
        <end position="1777"/>
    </location>
</feature>
<feature type="compositionally biased region" description="Low complexity" evidence="7">
    <location>
        <begin position="165"/>
        <end position="181"/>
    </location>
</feature>
<dbReference type="Pfam" id="PF12765">
    <property type="entry name" value="Cohesin_HEAT"/>
    <property type="match status" value="1"/>
</dbReference>
<proteinExistence type="inferred from homology"/>
<feature type="compositionally biased region" description="Acidic residues" evidence="7">
    <location>
        <begin position="608"/>
        <end position="627"/>
    </location>
</feature>
<dbReference type="GO" id="GO:0003682">
    <property type="term" value="F:chromatin binding"/>
    <property type="evidence" value="ECO:0007669"/>
    <property type="project" value="TreeGrafter"/>
</dbReference>
<feature type="compositionally biased region" description="Basic and acidic residues" evidence="7">
    <location>
        <begin position="628"/>
        <end position="638"/>
    </location>
</feature>
<sequence length="1777" mass="195112">MNGPPAQFGLQQHAQQEHNGTVLAHKVKTPTVQQALPYTPFTSIIPFDPSIIKAPASSLITAKDVRVLGTETSKHARSVLNKLSAGATRAEVASEQCQQTLRDVQRLLKSNSLTQFKFRKPLRHNTKSEEKPIKSKAPHLSEFARMIFDSVSIEISHDNVEARTDSPATSKTTTTAQSHATPNEAKMTSAAAPATNTTAQSKAKLQAAWQHNSAFTDNSVSTFPTKSAAQPSVPHTNDDGTTVGASHISVTALPDTKQQSVVRLSTGTHGTIHVDQKAKGQASVQALTTLLMEMFDAEDTIVAGDDLSHEILTIFLFQDTTDGPKHLLTQATQTRLESAIQKAASTGRLDSIPIEHLKRVQRLCDDIVRSSLEVPLQLQDGWTEAEVEEWEQRLVSADASLSAVRTLLKIMTAGCADRELQPEDLVRSLLQTMRNVAETGIVAMVETHGEKKKEELGATTKFAVGLEHHDQLLVILRGFTKALKSLNALLAKVNVDESAISSIVYMCKLLIFAENASTDRESILGVQTYEGSRRYAMDVLAKVFDRYAEQRQYIFDEVLMSLEKLPGTKQSARQFRLPDAKPIQLVSALIMQLIQTSATRNGPKTSQDDDGDEHSSGDEDDSEDDLAKDDSPSKKDQTKNLPTLVAPLDQATQGSAMYVTKTLVARALGTAKNADEPHRKLLDIFTEDFLNVLPLPEWPSAEILLRSLLRQMLAIVENKKSGVPARNFALESLSRMGSGILELQSQAQSHARGVTESALAERLNNMLQQNIDGQHPDDLLHIDGPYRIMLEYLHGKKSDGAQTHTAIGFDLLQWAQQVCNTRDVSTDPGTENDSSTLLQSRLRAMMVNPQWFETNVAYDNVSPAEGRLAALVIITSSPFCKAFSKIFSVLLTNMTSEHATVKSKSLRSVVTLIETDPAVLDRNQYILRSILRCTEDSSPIVRDAALGLVARCMVLRPQLDAKIFEHIILRTEDSAIGVRKRALKMLKDIYLRNDVVAMRSNIATSIVGRIKDFEESVVELAKQTIEEIWYQPLYSAALHDQSLAGIKSVYQAQAALLVQAVESSEEMPEALASLLHELLQESKHSKDNTAVSKRLVDVLFNGIIDSADFPEDITQGMLLQVLAVFAQASPKLLTASQLKLLEAYTGNLSTNEDLTIFRLALMILRHAMPYATGLQKDFLAKLQKDLLGTLGKLPNSEYPEVAACLWTIDGELKNTEVLVKTLCSVLSNIRGSYGKDTKDEAVARKLTRLMSLAGQFGKACDFEAHQAKIKSSIPSTKSDTAAGLIIETLAPFGIPNEPLVIRRGALESICAVCQRWPKQFLRSDVGGLFDALLKEKESSLESVFLEGLLGFFSGQEVSTTNTSDPEAGATGRERLAKTYVATDQDGATASLSQRYLGQILRLATGSVGDTALIATKLVASIVRQGLPHPKECGPSLIALETSPNAAIAQIACAEHRTMHEKHETIIEKEYMRAMDRALLYQSNVVGDTRGWTGNSPVPKLCFFWDVLRGGKAKVRIKFINNICLKLVFEPADLDFSHGPPAQLSFVRFMVENLALFDFDKTDELKLLIENLSKAFATTGTALAQSIDSEVFNMNVTSLENSQSDTHHNQDHHVDSFRLRILATSAQILLLVAEGRAFLVRCWGGQKLLNKDKNKDSSKGPTRTSNAATLIDAFVKRTEQLMQPCPDHASQIAVCRAFAEVVSTDNDVDVGSEDEDDFEDDRSQSKDPRSPSVAGTPSGRKRKAASQGATGPRKRGRPRKTPSFIRVDDDEDAEGEWE</sequence>
<feature type="region of interest" description="Disordered" evidence="7">
    <location>
        <begin position="597"/>
        <end position="647"/>
    </location>
</feature>
<dbReference type="GO" id="GO:0090694">
    <property type="term" value="C:Scc2-Scc4 cohesin loading complex"/>
    <property type="evidence" value="ECO:0007669"/>
    <property type="project" value="TreeGrafter"/>
</dbReference>
<dbReference type="SUPFAM" id="SSF48371">
    <property type="entry name" value="ARM repeat"/>
    <property type="match status" value="1"/>
</dbReference>
<feature type="domain" description="Sister chromatid cohesion C-terminal" evidence="8">
    <location>
        <begin position="1389"/>
        <end position="1573"/>
    </location>
</feature>
<dbReference type="GO" id="GO:0061775">
    <property type="term" value="F:cohesin loader activity"/>
    <property type="evidence" value="ECO:0007669"/>
    <property type="project" value="InterPro"/>
</dbReference>
<feature type="region of interest" description="Disordered" evidence="7">
    <location>
        <begin position="159"/>
        <end position="199"/>
    </location>
</feature>
<reference evidence="9 10" key="1">
    <citation type="journal article" date="2016" name="Sci. Rep.">
        <title>Peltaster fructicola genome reveals evolution from an invasive phytopathogen to an ectophytic parasite.</title>
        <authorList>
            <person name="Xu C."/>
            <person name="Chen H."/>
            <person name="Gleason M.L."/>
            <person name="Xu J.R."/>
            <person name="Liu H."/>
            <person name="Zhang R."/>
            <person name="Sun G."/>
        </authorList>
    </citation>
    <scope>NUCLEOTIDE SEQUENCE [LARGE SCALE GENOMIC DNA]</scope>
    <source>
        <strain evidence="9 10">LNHT1506</strain>
    </source>
</reference>
<dbReference type="GO" id="GO:1990414">
    <property type="term" value="P:replication-born double-strand break repair via sister chromatid exchange"/>
    <property type="evidence" value="ECO:0007669"/>
    <property type="project" value="TreeGrafter"/>
</dbReference>
<dbReference type="OrthoDB" id="418242at2759"/>
<evidence type="ECO:0000256" key="1">
    <source>
        <dbReference type="ARBA" id="ARBA00004123"/>
    </source>
</evidence>
<dbReference type="EMBL" id="CP051141">
    <property type="protein sequence ID" value="QIW98984.1"/>
    <property type="molecule type" value="Genomic_DNA"/>
</dbReference>
<keyword evidence="10" id="KW-1185">Reference proteome</keyword>
<accession>A0A6H0XWF2</accession>